<organism evidence="2 3">
    <name type="scientific">Phaseolus coccineus</name>
    <name type="common">Scarlet runner bean</name>
    <name type="synonym">Phaseolus multiflorus</name>
    <dbReference type="NCBI Taxonomy" id="3886"/>
    <lineage>
        <taxon>Eukaryota</taxon>
        <taxon>Viridiplantae</taxon>
        <taxon>Streptophyta</taxon>
        <taxon>Embryophyta</taxon>
        <taxon>Tracheophyta</taxon>
        <taxon>Spermatophyta</taxon>
        <taxon>Magnoliopsida</taxon>
        <taxon>eudicotyledons</taxon>
        <taxon>Gunneridae</taxon>
        <taxon>Pentapetalae</taxon>
        <taxon>rosids</taxon>
        <taxon>fabids</taxon>
        <taxon>Fabales</taxon>
        <taxon>Fabaceae</taxon>
        <taxon>Papilionoideae</taxon>
        <taxon>50 kb inversion clade</taxon>
        <taxon>NPAAA clade</taxon>
        <taxon>indigoferoid/millettioid clade</taxon>
        <taxon>Phaseoleae</taxon>
        <taxon>Phaseolus</taxon>
    </lineage>
</organism>
<proteinExistence type="predicted"/>
<reference evidence="2 3" key="1">
    <citation type="submission" date="2024-01" db="EMBL/GenBank/DDBJ databases">
        <title>The genomes of 5 underutilized Papilionoideae crops provide insights into root nodulation and disease resistanc.</title>
        <authorList>
            <person name="Jiang F."/>
        </authorList>
    </citation>
    <scope>NUCLEOTIDE SEQUENCE [LARGE SCALE GENOMIC DNA]</scope>
    <source>
        <strain evidence="2">JINMINGXINNONG_FW02</strain>
        <tissue evidence="2">Leaves</tissue>
    </source>
</reference>
<accession>A0AAN9N530</accession>
<gene>
    <name evidence="2" type="ORF">VNO80_08838</name>
</gene>
<feature type="region of interest" description="Disordered" evidence="1">
    <location>
        <begin position="1"/>
        <end position="24"/>
    </location>
</feature>
<dbReference type="EMBL" id="JAYMYR010000004">
    <property type="protein sequence ID" value="KAK7366839.1"/>
    <property type="molecule type" value="Genomic_DNA"/>
</dbReference>
<sequence length="108" mass="12278">MKQWKQGGAAKKLTLPTNPDYSRSSKNLALYMCTELGIDLTVLIIGQDMNDIRCKLMNILPTANLLPIPEEIKPPTILSHYKNLYYHKGNVENMLNEQMSTQVIKSNE</sequence>
<dbReference type="Proteomes" id="UP001374584">
    <property type="component" value="Unassembled WGS sequence"/>
</dbReference>
<evidence type="ECO:0000313" key="3">
    <source>
        <dbReference type="Proteomes" id="UP001374584"/>
    </source>
</evidence>
<keyword evidence="3" id="KW-1185">Reference proteome</keyword>
<evidence type="ECO:0000256" key="1">
    <source>
        <dbReference type="SAM" id="MobiDB-lite"/>
    </source>
</evidence>
<protein>
    <submittedName>
        <fullName evidence="2">Uncharacterized protein</fullName>
    </submittedName>
</protein>
<feature type="compositionally biased region" description="Polar residues" evidence="1">
    <location>
        <begin position="15"/>
        <end position="24"/>
    </location>
</feature>
<comment type="caution">
    <text evidence="2">The sequence shown here is derived from an EMBL/GenBank/DDBJ whole genome shotgun (WGS) entry which is preliminary data.</text>
</comment>
<evidence type="ECO:0000313" key="2">
    <source>
        <dbReference type="EMBL" id="KAK7366839.1"/>
    </source>
</evidence>
<dbReference type="AlphaFoldDB" id="A0AAN9N530"/>
<name>A0AAN9N530_PHACN</name>